<accession>A0A7V8SYT2</accession>
<sequence length="125" mass="13770">TGDKFVRDADGYYRYCGRADDMLKVAGMWVSPVEVENVLLGHPHVAEAAVVGATDARGLTYAVAYVSLRSGREGSDELAEEIRSHIKARLVSYKVPREVRFCGELPKTVTGKIQRFKLRASPTQG</sequence>
<keyword evidence="1 3" id="KW-0436">Ligase</keyword>
<dbReference type="SUPFAM" id="SSF56801">
    <property type="entry name" value="Acetyl-CoA synthetase-like"/>
    <property type="match status" value="1"/>
</dbReference>
<dbReference type="GO" id="GO:0016878">
    <property type="term" value="F:acid-thiol ligase activity"/>
    <property type="evidence" value="ECO:0007669"/>
    <property type="project" value="TreeGrafter"/>
</dbReference>
<evidence type="ECO:0000313" key="4">
    <source>
        <dbReference type="Proteomes" id="UP000567293"/>
    </source>
</evidence>
<dbReference type="PANTHER" id="PTHR43352">
    <property type="entry name" value="ACETYL-COA SYNTHETASE"/>
    <property type="match status" value="1"/>
</dbReference>
<proteinExistence type="predicted"/>
<protein>
    <submittedName>
        <fullName evidence="3">Benzoate-CoA ligase family protein</fullName>
    </submittedName>
</protein>
<dbReference type="Pfam" id="PF13193">
    <property type="entry name" value="AMP-binding_C"/>
    <property type="match status" value="1"/>
</dbReference>
<dbReference type="Gene3D" id="3.30.300.30">
    <property type="match status" value="1"/>
</dbReference>
<name>A0A7V8SYT2_9BACT</name>
<evidence type="ECO:0000256" key="1">
    <source>
        <dbReference type="ARBA" id="ARBA00022598"/>
    </source>
</evidence>
<evidence type="ECO:0000259" key="2">
    <source>
        <dbReference type="Pfam" id="PF13193"/>
    </source>
</evidence>
<dbReference type="Proteomes" id="UP000567293">
    <property type="component" value="Unassembled WGS sequence"/>
</dbReference>
<evidence type="ECO:0000313" key="3">
    <source>
        <dbReference type="EMBL" id="MBA0087419.1"/>
    </source>
</evidence>
<gene>
    <name evidence="3" type="ORF">HRJ53_20740</name>
</gene>
<feature type="domain" description="AMP-binding enzyme C-terminal" evidence="2">
    <location>
        <begin position="34"/>
        <end position="112"/>
    </location>
</feature>
<dbReference type="PANTHER" id="PTHR43352:SF1">
    <property type="entry name" value="ANTHRANILATE--COA LIGASE"/>
    <property type="match status" value="1"/>
</dbReference>
<dbReference type="EMBL" id="JACDQQ010001996">
    <property type="protein sequence ID" value="MBA0087419.1"/>
    <property type="molecule type" value="Genomic_DNA"/>
</dbReference>
<dbReference type="AlphaFoldDB" id="A0A7V8SYT2"/>
<reference evidence="3" key="1">
    <citation type="submission" date="2020-06" db="EMBL/GenBank/DDBJ databases">
        <title>Legume-microbial interactions unlock mineral nutrients during tropical forest succession.</title>
        <authorList>
            <person name="Epihov D.Z."/>
        </authorList>
    </citation>
    <scope>NUCLEOTIDE SEQUENCE [LARGE SCALE GENOMIC DNA]</scope>
    <source>
        <strain evidence="3">Pan2503</strain>
    </source>
</reference>
<keyword evidence="4" id="KW-1185">Reference proteome</keyword>
<dbReference type="GO" id="GO:0044550">
    <property type="term" value="P:secondary metabolite biosynthetic process"/>
    <property type="evidence" value="ECO:0007669"/>
    <property type="project" value="TreeGrafter"/>
</dbReference>
<dbReference type="InterPro" id="IPR045851">
    <property type="entry name" value="AMP-bd_C_sf"/>
</dbReference>
<organism evidence="3 4">
    <name type="scientific">Candidatus Acidiferrum panamense</name>
    <dbReference type="NCBI Taxonomy" id="2741543"/>
    <lineage>
        <taxon>Bacteria</taxon>
        <taxon>Pseudomonadati</taxon>
        <taxon>Acidobacteriota</taxon>
        <taxon>Terriglobia</taxon>
        <taxon>Candidatus Acidiferrales</taxon>
        <taxon>Candidatus Acidiferrum</taxon>
    </lineage>
</organism>
<dbReference type="InterPro" id="IPR025110">
    <property type="entry name" value="AMP-bd_C"/>
</dbReference>
<comment type="caution">
    <text evidence="3">The sequence shown here is derived from an EMBL/GenBank/DDBJ whole genome shotgun (WGS) entry which is preliminary data.</text>
</comment>
<feature type="non-terminal residue" evidence="3">
    <location>
        <position position="1"/>
    </location>
</feature>